<evidence type="ECO:0000256" key="3">
    <source>
        <dbReference type="ARBA" id="ARBA00022603"/>
    </source>
</evidence>
<evidence type="ECO:0000313" key="7">
    <source>
        <dbReference type="EMBL" id="BBB32958.1"/>
    </source>
</evidence>
<dbReference type="InterPro" id="IPR003682">
    <property type="entry name" value="rRNA_ssu_MeTfrase_G"/>
</dbReference>
<evidence type="ECO:0000256" key="5">
    <source>
        <dbReference type="ARBA" id="ARBA00022691"/>
    </source>
</evidence>
<dbReference type="InterPro" id="IPR029063">
    <property type="entry name" value="SAM-dependent_MTases_sf"/>
</dbReference>
<comment type="similarity">
    <text evidence="6">Belongs to the methyltransferase superfamily. RNA methyltransferase RsmG family.</text>
</comment>
<keyword evidence="3 6" id="KW-0489">Methyltransferase</keyword>
<dbReference type="EC" id="2.1.1.-" evidence="6"/>
<keyword evidence="1 6" id="KW-0963">Cytoplasm</keyword>
<protein>
    <recommendedName>
        <fullName evidence="6">Ribosomal RNA small subunit methyltransferase G</fullName>
        <ecNumber evidence="6">2.1.1.-</ecNumber>
    </recommendedName>
    <alternativeName>
        <fullName evidence="6">16S rRNA 7-methylguanosine methyltransferase</fullName>
        <shortName evidence="6">16S rRNA m7G methyltransferase</shortName>
    </alternativeName>
</protein>
<dbReference type="AlphaFoldDB" id="A0A7R6PFU7"/>
<dbReference type="Gene3D" id="3.40.50.150">
    <property type="entry name" value="Vaccinia Virus protein VP39"/>
    <property type="match status" value="1"/>
</dbReference>
<dbReference type="PANTHER" id="PTHR31760">
    <property type="entry name" value="S-ADENOSYL-L-METHIONINE-DEPENDENT METHYLTRANSFERASES SUPERFAMILY PROTEIN"/>
    <property type="match status" value="1"/>
</dbReference>
<proteinExistence type="inferred from homology"/>
<keyword evidence="8" id="KW-1185">Reference proteome</keyword>
<dbReference type="GO" id="GO:0005829">
    <property type="term" value="C:cytosol"/>
    <property type="evidence" value="ECO:0007669"/>
    <property type="project" value="TreeGrafter"/>
</dbReference>
<name>A0A7R6PFU7_9BACT</name>
<evidence type="ECO:0000256" key="2">
    <source>
        <dbReference type="ARBA" id="ARBA00022552"/>
    </source>
</evidence>
<comment type="caution">
    <text evidence="6">Lacks conserved residue(s) required for the propagation of feature annotation.</text>
</comment>
<evidence type="ECO:0000313" key="8">
    <source>
        <dbReference type="Proteomes" id="UP000595564"/>
    </source>
</evidence>
<reference evidence="7 8" key="1">
    <citation type="journal article" date="2012" name="Extremophiles">
        <title>Thermotomaculum hydrothermale gen. nov., sp. nov., a novel heterotrophic thermophile within the phylum Acidobacteria from a deep-sea hydrothermal vent chimney in the Southern Okinawa Trough.</title>
        <authorList>
            <person name="Izumi H."/>
            <person name="Nunoura T."/>
            <person name="Miyazaki M."/>
            <person name="Mino S."/>
            <person name="Toki T."/>
            <person name="Takai K."/>
            <person name="Sako Y."/>
            <person name="Sawabe T."/>
            <person name="Nakagawa S."/>
        </authorList>
    </citation>
    <scope>NUCLEOTIDE SEQUENCE [LARGE SCALE GENOMIC DNA]</scope>
    <source>
        <strain evidence="7 8">AC55</strain>
    </source>
</reference>
<gene>
    <name evidence="7" type="primary">gidB</name>
    <name evidence="6" type="synonym">rsmG</name>
    <name evidence="7" type="ORF">TTHT_1448</name>
</gene>
<dbReference type="PANTHER" id="PTHR31760:SF0">
    <property type="entry name" value="S-ADENOSYL-L-METHIONINE-DEPENDENT METHYLTRANSFERASES SUPERFAMILY PROTEIN"/>
    <property type="match status" value="1"/>
</dbReference>
<sequence>MIDNYIDWLESKNIVLNNDQKDNLNRYTNLVNYWNKKVNITAAKDLKEIVERHILDSLMPLIVGFDNEKSVIDLGSGGGFPAIPLAIILKETKFLLVEKVTKKCAFLKRVKRELNLKNIEVENSLFEEIDYTVPQTMITRAVKIDKKIETYCKEKGIKKLYSFHSTKPVGVDLYAEYILPGENKVRYIARRELHG</sequence>
<dbReference type="KEGG" id="thyd:TTHT_1448"/>
<dbReference type="SUPFAM" id="SSF53335">
    <property type="entry name" value="S-adenosyl-L-methionine-dependent methyltransferases"/>
    <property type="match status" value="1"/>
</dbReference>
<feature type="binding site" evidence="6">
    <location>
        <position position="80"/>
    </location>
    <ligand>
        <name>S-adenosyl-L-methionine</name>
        <dbReference type="ChEBI" id="CHEBI:59789"/>
    </ligand>
</feature>
<dbReference type="Pfam" id="PF02527">
    <property type="entry name" value="GidB"/>
    <property type="match status" value="1"/>
</dbReference>
<organism evidence="7 8">
    <name type="scientific">Thermotomaculum hydrothermale</name>
    <dbReference type="NCBI Taxonomy" id="981385"/>
    <lineage>
        <taxon>Bacteria</taxon>
        <taxon>Pseudomonadati</taxon>
        <taxon>Acidobacteriota</taxon>
        <taxon>Holophagae</taxon>
        <taxon>Thermotomaculales</taxon>
        <taxon>Thermotomaculaceae</taxon>
        <taxon>Thermotomaculum</taxon>
    </lineage>
</organism>
<evidence type="ECO:0000256" key="1">
    <source>
        <dbReference type="ARBA" id="ARBA00022490"/>
    </source>
</evidence>
<dbReference type="NCBIfam" id="TIGR00138">
    <property type="entry name" value="rsmG_gidB"/>
    <property type="match status" value="1"/>
</dbReference>
<evidence type="ECO:0000256" key="4">
    <source>
        <dbReference type="ARBA" id="ARBA00022679"/>
    </source>
</evidence>
<dbReference type="Proteomes" id="UP000595564">
    <property type="component" value="Chromosome"/>
</dbReference>
<keyword evidence="5 6" id="KW-0949">S-adenosyl-L-methionine</keyword>
<feature type="binding site" evidence="6">
    <location>
        <position position="75"/>
    </location>
    <ligand>
        <name>S-adenosyl-L-methionine</name>
        <dbReference type="ChEBI" id="CHEBI:59789"/>
    </ligand>
</feature>
<comment type="subcellular location">
    <subcellularLocation>
        <location evidence="6">Cytoplasm</location>
    </subcellularLocation>
</comment>
<dbReference type="RefSeq" id="WP_201327258.1">
    <property type="nucleotide sequence ID" value="NZ_AP017470.1"/>
</dbReference>
<dbReference type="HAMAP" id="MF_00074">
    <property type="entry name" value="16SrRNA_methyltr_G"/>
    <property type="match status" value="1"/>
</dbReference>
<dbReference type="GO" id="GO:0070043">
    <property type="term" value="F:rRNA (guanine-N7-)-methyltransferase activity"/>
    <property type="evidence" value="ECO:0007669"/>
    <property type="project" value="UniProtKB-UniRule"/>
</dbReference>
<comment type="function">
    <text evidence="6">Specifically methylates the N7 position of a guanine in 16S rRNA.</text>
</comment>
<accession>A0A7R6PFU7</accession>
<evidence type="ECO:0000256" key="6">
    <source>
        <dbReference type="HAMAP-Rule" id="MF_00074"/>
    </source>
</evidence>
<feature type="binding site" evidence="6">
    <location>
        <position position="140"/>
    </location>
    <ligand>
        <name>S-adenosyl-L-methionine</name>
        <dbReference type="ChEBI" id="CHEBI:59789"/>
    </ligand>
</feature>
<keyword evidence="2 6" id="KW-0698">rRNA processing</keyword>
<dbReference type="EMBL" id="AP017470">
    <property type="protein sequence ID" value="BBB32958.1"/>
    <property type="molecule type" value="Genomic_DNA"/>
</dbReference>
<keyword evidence="4 6" id="KW-0808">Transferase</keyword>